<keyword evidence="5" id="KW-1185">Reference proteome</keyword>
<dbReference type="AlphaFoldDB" id="A0A6A4FRB7"/>
<comment type="caution">
    <text evidence="3">The sequence shown here is derived from an EMBL/GenBank/DDBJ whole genome shotgun (WGS) entry which is preliminary data.</text>
</comment>
<dbReference type="Proteomes" id="UP000434957">
    <property type="component" value="Unassembled WGS sequence"/>
</dbReference>
<protein>
    <submittedName>
        <fullName evidence="3">Uncharacterized protein</fullName>
    </submittedName>
</protein>
<feature type="region of interest" description="Disordered" evidence="1">
    <location>
        <begin position="235"/>
        <end position="320"/>
    </location>
</feature>
<dbReference type="EMBL" id="QXFT01000255">
    <property type="protein sequence ID" value="KAE9349347.1"/>
    <property type="molecule type" value="Genomic_DNA"/>
</dbReference>
<feature type="compositionally biased region" description="Basic residues" evidence="1">
    <location>
        <begin position="291"/>
        <end position="307"/>
    </location>
</feature>
<evidence type="ECO:0000313" key="5">
    <source>
        <dbReference type="Proteomes" id="UP000434957"/>
    </source>
</evidence>
<evidence type="ECO:0000256" key="1">
    <source>
        <dbReference type="SAM" id="MobiDB-lite"/>
    </source>
</evidence>
<proteinExistence type="predicted"/>
<dbReference type="Proteomes" id="UP000429607">
    <property type="component" value="Unassembled WGS sequence"/>
</dbReference>
<feature type="compositionally biased region" description="Acidic residues" evidence="1">
    <location>
        <begin position="268"/>
        <end position="277"/>
    </location>
</feature>
<evidence type="ECO:0000313" key="4">
    <source>
        <dbReference type="Proteomes" id="UP000429607"/>
    </source>
</evidence>
<name>A0A6A4FRB7_9STRA</name>
<gene>
    <name evidence="2" type="ORF">PR001_g6896</name>
    <name evidence="3" type="ORF">PR003_g5930</name>
</gene>
<reference evidence="3 5" key="1">
    <citation type="submission" date="2018-08" db="EMBL/GenBank/DDBJ databases">
        <title>Genomic investigation of the strawberry pathogen Phytophthora fragariae indicates pathogenicity is determined by transcriptional variation in three key races.</title>
        <authorList>
            <person name="Adams T.M."/>
            <person name="Armitage A.D."/>
            <person name="Sobczyk M.K."/>
            <person name="Bates H.J."/>
            <person name="Dunwell J.M."/>
            <person name="Nellist C.F."/>
            <person name="Harrison R.J."/>
        </authorList>
    </citation>
    <scope>NUCLEOTIDE SEQUENCE [LARGE SCALE GENOMIC DNA]</scope>
    <source>
        <strain evidence="2 4">SCRP249</strain>
        <strain evidence="3 5">SCRP333</strain>
    </source>
</reference>
<organism evidence="3 5">
    <name type="scientific">Phytophthora rubi</name>
    <dbReference type="NCBI Taxonomy" id="129364"/>
    <lineage>
        <taxon>Eukaryota</taxon>
        <taxon>Sar</taxon>
        <taxon>Stramenopiles</taxon>
        <taxon>Oomycota</taxon>
        <taxon>Peronosporomycetes</taxon>
        <taxon>Peronosporales</taxon>
        <taxon>Peronosporaceae</taxon>
        <taxon>Phytophthora</taxon>
    </lineage>
</organism>
<evidence type="ECO:0000313" key="3">
    <source>
        <dbReference type="EMBL" id="KAE9349347.1"/>
    </source>
</evidence>
<feature type="compositionally biased region" description="Low complexity" evidence="1">
    <location>
        <begin position="613"/>
        <end position="624"/>
    </location>
</feature>
<accession>A0A6A4FRB7</accession>
<sequence>MTTSTPRKMTPSRTARSHLLVTPDLIGFAWEAPVYCKVVRMGPRDVRIEGLHDAAGNTWSIKRSDAVSCTVAASEARSNTSGPLLRQAVMTEHEDAFHHGQVVSESESQVSIRLMDETLATSADNATPVAPAVALLLEELTFATSEWSLDEMVSLHHEILDRICGTNNSNGSNDISIILADLVDSASYPASEDIRTWIDPKTGELSSFPLRHAIDYVYHVDGGILPVPALVGPSFCQPPSRQPRRHDVNSASRRRPSASSDRLQLFDPELDDDDDSSSETSADATHINTRSSRKRAVSNSKRNRPVTKQRVESQQPGDDAEKDALIAQLLIDRPGLTERILQLRSDAALQTSFTHALAPAQRLLENSVQSLQDRNPAREAPQADQDQQDVKQRSKYSFVPSVTQRRIHALVTALRHQAKSVSIFLEALINPGFVLFKPFPSVLGRAFAIEFGIRGLSFMHFMPFSDLSDKAVWIATSGVNMKKKSAAVPLPAAPAARSIDDIVDALQSLATYASEYFSSALRELVDTLVTFAKLRLRQMKWDQTDLVLVVYWINSILESFRIVLEAGTSDGTLVKLRCTEDDADFRQILIHIQQRQIHDLQNAISVAHHKRAPSTSKQSSTPQSGDGGQRRVQRTEQTIPADVYAQLPVQDGKRLCLRFLSNAGCRANNGNSCLSVKRAHFVPSSIHLLVKEFITERFGGLKPEHSSL</sequence>
<feature type="region of interest" description="Disordered" evidence="1">
    <location>
        <begin position="608"/>
        <end position="633"/>
    </location>
</feature>
<feature type="region of interest" description="Disordered" evidence="1">
    <location>
        <begin position="372"/>
        <end position="393"/>
    </location>
</feature>
<dbReference type="EMBL" id="QXFV01000333">
    <property type="protein sequence ID" value="KAE9040807.1"/>
    <property type="molecule type" value="Genomic_DNA"/>
</dbReference>
<evidence type="ECO:0000313" key="2">
    <source>
        <dbReference type="EMBL" id="KAE9040807.1"/>
    </source>
</evidence>